<keyword evidence="4" id="KW-1185">Reference proteome</keyword>
<dbReference type="Proteomes" id="UP001519343">
    <property type="component" value="Unassembled WGS sequence"/>
</dbReference>
<evidence type="ECO:0000259" key="2">
    <source>
        <dbReference type="PROSITE" id="PS51724"/>
    </source>
</evidence>
<evidence type="ECO:0000313" key="4">
    <source>
        <dbReference type="Proteomes" id="UP001519343"/>
    </source>
</evidence>
<proteinExistence type="predicted"/>
<feature type="chain" id="PRO_5045486462" evidence="1">
    <location>
        <begin position="30"/>
        <end position="673"/>
    </location>
</feature>
<dbReference type="InterPro" id="IPR036680">
    <property type="entry name" value="SPOR-like_sf"/>
</dbReference>
<dbReference type="InterPro" id="IPR013693">
    <property type="entry name" value="SpoIID/LytB_N"/>
</dbReference>
<dbReference type="SUPFAM" id="SSF110997">
    <property type="entry name" value="Sporulation related repeat"/>
    <property type="match status" value="1"/>
</dbReference>
<dbReference type="NCBIfam" id="TIGR02669">
    <property type="entry name" value="SpoIID_LytB"/>
    <property type="match status" value="1"/>
</dbReference>
<feature type="signal peptide" evidence="1">
    <location>
        <begin position="1"/>
        <end position="29"/>
    </location>
</feature>
<sequence length="673" mass="73898">MKRKPLLFFVLFTTCMALLFTGESPFASAANLDNVRVALLIDNAAIPAVTVDSKTGIVVNDSSGLKLFEESANTTMRVSPDQSYLMVKTSDDLMDAQQVSQHLSQNQIKNEILKAGRSFQVIAGPYSNEVKLAADKNKIVQQMGYTPNTKGRLRLDLGAVGSLQSALDLAGQLTKGGIDAYPVILTVEGKIQHRVWVGNETSKDTLQDIQDSIHNRFPDLASRMTVANQNQPYILLKDSVYGSNTITHLFFSSQLTLILEQSNPGNNSGLTLVEKDNRSYRGKIEFSLYKGAHTVVNELPLEEYLYSVVGSEMAKGWPLEALKAQAILSRTRVTSAGLKYGIAHVTDTVNDQAYYGVKMEGEDTRQAVRETAGLVVTYQGKPIETLYYSNAGGQTAVGKEVWGNDLPYIQSVSSEDNAPEKSAIIWYHIATNDGKVGYVRSDFISLTTEKNAAGFSYGLVNTSDLNFRSGPGTASHQIMDKLAYGETVVILEQVREDNPYSWIAGPYSGIELQQMLKADRPIESLQVTERGPSGRVMEVKANGKTVQVKSPDAFRTLFKKGNTALRSTLFEIDQLGRFTIQSANAQQESSSGLPLYAVQDPAEQSVPILVNNMIALGNEQKVNVLTQNAAFLFRGNGYGHGMGLSQYGAKKMAENGYDYRQILSHYYQDITIE</sequence>
<accession>A0ABS4GJJ9</accession>
<dbReference type="Pfam" id="PF08486">
    <property type="entry name" value="SpoIID"/>
    <property type="match status" value="1"/>
</dbReference>
<evidence type="ECO:0000256" key="1">
    <source>
        <dbReference type="SAM" id="SignalP"/>
    </source>
</evidence>
<dbReference type="InterPro" id="IPR051922">
    <property type="entry name" value="Bact_Sporulation_Assoc"/>
</dbReference>
<reference evidence="3 4" key="1">
    <citation type="submission" date="2021-03" db="EMBL/GenBank/DDBJ databases">
        <title>Genomic Encyclopedia of Type Strains, Phase IV (KMG-IV): sequencing the most valuable type-strain genomes for metagenomic binning, comparative biology and taxonomic classification.</title>
        <authorList>
            <person name="Goeker M."/>
        </authorList>
    </citation>
    <scope>NUCLEOTIDE SEQUENCE [LARGE SCALE GENOMIC DNA]</scope>
    <source>
        <strain evidence="3 4">DSM 24738</strain>
    </source>
</reference>
<keyword evidence="1" id="KW-0732">Signal</keyword>
<dbReference type="PANTHER" id="PTHR30032">
    <property type="entry name" value="N-ACETYLMURAMOYL-L-ALANINE AMIDASE-RELATED"/>
    <property type="match status" value="1"/>
</dbReference>
<dbReference type="PROSITE" id="PS51724">
    <property type="entry name" value="SPOR"/>
    <property type="match status" value="1"/>
</dbReference>
<comment type="caution">
    <text evidence="3">The sequence shown here is derived from an EMBL/GenBank/DDBJ whole genome shotgun (WGS) entry which is preliminary data.</text>
</comment>
<evidence type="ECO:0000313" key="3">
    <source>
        <dbReference type="EMBL" id="MBP1930434.1"/>
    </source>
</evidence>
<name>A0ABS4GJJ9_9BACL</name>
<dbReference type="InterPro" id="IPR013486">
    <property type="entry name" value="SpoIID/LytB"/>
</dbReference>
<gene>
    <name evidence="3" type="ORF">J2Z37_000421</name>
</gene>
<dbReference type="RefSeq" id="WP_209808413.1">
    <property type="nucleotide sequence ID" value="NZ_JAGGKT010000001.1"/>
</dbReference>
<dbReference type="Gene3D" id="2.30.30.40">
    <property type="entry name" value="SH3 Domains"/>
    <property type="match status" value="1"/>
</dbReference>
<dbReference type="PANTHER" id="PTHR30032:SF4">
    <property type="entry name" value="AMIDASE ENHANCER"/>
    <property type="match status" value="1"/>
</dbReference>
<protein>
    <submittedName>
        <fullName evidence="3">Stage II sporulation protein D</fullName>
    </submittedName>
</protein>
<dbReference type="InterPro" id="IPR007730">
    <property type="entry name" value="SPOR-like_dom"/>
</dbReference>
<organism evidence="3 4">
    <name type="scientific">Ammoniphilus resinae</name>
    <dbReference type="NCBI Taxonomy" id="861532"/>
    <lineage>
        <taxon>Bacteria</taxon>
        <taxon>Bacillati</taxon>
        <taxon>Bacillota</taxon>
        <taxon>Bacilli</taxon>
        <taxon>Bacillales</taxon>
        <taxon>Paenibacillaceae</taxon>
        <taxon>Aneurinibacillus group</taxon>
        <taxon>Ammoniphilus</taxon>
    </lineage>
</organism>
<dbReference type="EMBL" id="JAGGKT010000001">
    <property type="protein sequence ID" value="MBP1930434.1"/>
    <property type="molecule type" value="Genomic_DNA"/>
</dbReference>
<feature type="domain" description="SPOR" evidence="2">
    <location>
        <begin position="147"/>
        <end position="227"/>
    </location>
</feature>